<gene>
    <name evidence="1" type="ORF">M8T91_12135</name>
</gene>
<protein>
    <submittedName>
        <fullName evidence="1">Phage virion morphogenesis protein</fullName>
    </submittedName>
</protein>
<dbReference type="NCBIfam" id="TIGR01635">
    <property type="entry name" value="tail_comp_S"/>
    <property type="match status" value="1"/>
</dbReference>
<evidence type="ECO:0000313" key="1">
    <source>
        <dbReference type="EMBL" id="WKD48661.1"/>
    </source>
</evidence>
<proteinExistence type="predicted"/>
<dbReference type="RefSeq" id="WP_301414430.1">
    <property type="nucleotide sequence ID" value="NZ_CP098023.1"/>
</dbReference>
<evidence type="ECO:0000313" key="2">
    <source>
        <dbReference type="Proteomes" id="UP001321520"/>
    </source>
</evidence>
<dbReference type="EMBL" id="CP098023">
    <property type="protein sequence ID" value="WKD48661.1"/>
    <property type="molecule type" value="Genomic_DNA"/>
</dbReference>
<dbReference type="Pfam" id="PF05069">
    <property type="entry name" value="Phage_tail_S"/>
    <property type="match status" value="1"/>
</dbReference>
<name>A0ABY9E9T8_9GAMM</name>
<dbReference type="InterPro" id="IPR006522">
    <property type="entry name" value="Phage_virion_morphogenesis"/>
</dbReference>
<sequence length="105" mass="11591">MVSNCAATSASAFASSKPYNLRGKAGHLNRRGKMFPKLRTAKHLKLRVSTDSFSAGFFGRTAGVARVHHYGLRERGIRYSARELVGFSADDQELERDLLLKHLAG</sequence>
<reference evidence="1 2" key="1">
    <citation type="submission" date="2022-05" db="EMBL/GenBank/DDBJ databases">
        <title>Microbulbifer sp. nov., isolated from sponge.</title>
        <authorList>
            <person name="Gao L."/>
        </authorList>
    </citation>
    <scope>NUCLEOTIDE SEQUENCE [LARGE SCALE GENOMIC DNA]</scope>
    <source>
        <strain evidence="1 2">MI-G</strain>
    </source>
</reference>
<organism evidence="1 2">
    <name type="scientific">Microbulbifer spongiae</name>
    <dbReference type="NCBI Taxonomy" id="2944933"/>
    <lineage>
        <taxon>Bacteria</taxon>
        <taxon>Pseudomonadati</taxon>
        <taxon>Pseudomonadota</taxon>
        <taxon>Gammaproteobacteria</taxon>
        <taxon>Cellvibrionales</taxon>
        <taxon>Microbulbiferaceae</taxon>
        <taxon>Microbulbifer</taxon>
    </lineage>
</organism>
<keyword evidence="2" id="KW-1185">Reference proteome</keyword>
<dbReference type="Proteomes" id="UP001321520">
    <property type="component" value="Chromosome"/>
</dbReference>
<accession>A0ABY9E9T8</accession>